<dbReference type="EMBL" id="GANP01003604">
    <property type="protein sequence ID" value="JAB80864.1"/>
    <property type="molecule type" value="mRNA"/>
</dbReference>
<proteinExistence type="evidence at transcript level"/>
<name>V5HRM3_IXORI</name>
<evidence type="ECO:0000313" key="1">
    <source>
        <dbReference type="EMBL" id="JAB80864.1"/>
    </source>
</evidence>
<feature type="non-terminal residue" evidence="1">
    <location>
        <position position="1"/>
    </location>
</feature>
<accession>V5HRM3</accession>
<sequence>VPILTTLLGAEFSSCLISNCDSYIKQGGDIACLKRNSSYSTYDAKECTIVCENEQRPKLPEGGLLEQ</sequence>
<protein>
    <submittedName>
        <fullName evidence="1">Uncharacterized protein</fullName>
    </submittedName>
</protein>
<organism evidence="1">
    <name type="scientific">Ixodes ricinus</name>
    <name type="common">Common tick</name>
    <name type="synonym">Acarus ricinus</name>
    <dbReference type="NCBI Taxonomy" id="34613"/>
    <lineage>
        <taxon>Eukaryota</taxon>
        <taxon>Metazoa</taxon>
        <taxon>Ecdysozoa</taxon>
        <taxon>Arthropoda</taxon>
        <taxon>Chelicerata</taxon>
        <taxon>Arachnida</taxon>
        <taxon>Acari</taxon>
        <taxon>Parasitiformes</taxon>
        <taxon>Ixodida</taxon>
        <taxon>Ixodoidea</taxon>
        <taxon>Ixodidae</taxon>
        <taxon>Ixodinae</taxon>
        <taxon>Ixodes</taxon>
    </lineage>
</organism>
<dbReference type="AlphaFoldDB" id="V5HRM3"/>
<reference evidence="1" key="1">
    <citation type="journal article" date="2015" name="Sci. Rep.">
        <title>Tissue- and time-dependent transcription in Ixodes ricinus salivary glands and midguts when blood feeding on the vertebrate host.</title>
        <authorList>
            <person name="Kotsyfakis M."/>
            <person name="Schwarz A."/>
            <person name="Erhart J."/>
            <person name="Ribeiro J.M."/>
        </authorList>
    </citation>
    <scope>NUCLEOTIDE SEQUENCE</scope>
    <source>
        <tissue evidence="1">Salivary gland and midgut</tissue>
    </source>
</reference>